<feature type="compositionally biased region" description="Low complexity" evidence="1">
    <location>
        <begin position="285"/>
        <end position="307"/>
    </location>
</feature>
<feature type="compositionally biased region" description="Polar residues" evidence="1">
    <location>
        <begin position="119"/>
        <end position="150"/>
    </location>
</feature>
<feature type="compositionally biased region" description="Low complexity" evidence="1">
    <location>
        <begin position="424"/>
        <end position="434"/>
    </location>
</feature>
<feature type="compositionally biased region" description="Low complexity" evidence="1">
    <location>
        <begin position="485"/>
        <end position="502"/>
    </location>
</feature>
<evidence type="ECO:0000313" key="2">
    <source>
        <dbReference type="EMBL" id="EPE10118.1"/>
    </source>
</evidence>
<sequence length="1133" mass="119915">MDSLPGQLPNEDYYSQYGILDEGHGHMDGMTVFDPMGIDDLDGLDGLDDLNSLDSHFLMDGHMMPDKPASSPTPYTAGLPTPISVSATPEATTAAVSAAPPVPPMPAGFPPSFFENENGEQPGQNGQCQNGEQTSQGNNGKNGLDQNGSLGAQQTHAVHNATLPFQQHPQHPTHEQQPQQQLPAHLLQNLPPAFANNPHAQALLQQNPLLYYQLVQMQQASAGQDGSHGQPPSSHLPQDHRDMAAGRCPNGNVPDSTRPQHSPHSSGSPSLHPNSTNGASSTGYTNTVSPNTATTATASSSTAATAMPTATPDDLRLQDLSIVPATAPAHRSSTTGPSPLTSSASTATITGPQPTSSSTTSRPLPRAAGPPGPPQTVYLPSNPPPHSHSSQSQAQSQSQSHPPPLHPSHHYMNHPPPPHIPSRSASSPIHNNSHPHPHSVPPVPTLPPQHHHHLQQQIPLPPPSHSSSAHPSSSHHTLSPKKQRAPSASAASASTSASTSPKKPSRFENIYATIRKATTMRRSRAAFINEAPAPTVAPMALMRDTSINNNNNNMSANTNPKAHAHFRSHHPGDLDLDLSLAGNFPMTPPLTGNGSSLSSTSSTFSSSSACSSLASSFDAQHQNHNQLHSHPLMMQPTAIHYGANQCGNPEDEMTPADLASFGMSGLVVDDPFVDSSAFFGGGHAVKSNPSDNAVSSACWPASTTITTTPNMKAMSMSSLDDNDSTPVSSATTAAINIPGTRTMVSPTSCLADATATMSGTSLIAAATMHAATQGQQDPMVKRDGNAMDTDEDWWQQSVVESAVGDAHGLPYYGDNNTMLMHNMQAMDVNGHVPVTAPDGSFYPMPDMATQGLMIHMPPNGDFQHQQHQPNQYYFPNVINSVPMMTANSAPHYAMQPQPEMEFRRDRASNTPRRPKPRAPSAGARHLQPGGSSPRKRLGVSSRAPSMEDLSSAYICSNGPGNAAAMTAPNTPRSHANGSRRSVSMQSLSRTSPTPNNSAMPAMPPMPTTPSHNHNGVRKRRSASSMRRVSSGQSCGSMSGAPRTPIRRSSAEPLRPHSAAGRSPSKNLGFVNFTADDHSTIMNGVARSGSSKTKERRDRELKEKTRKLMEAVVQAGGDVHSLEVQGLREIGIQI</sequence>
<dbReference type="HOGENOM" id="CLU_313753_0_0_1"/>
<dbReference type="EMBL" id="KE148146">
    <property type="protein sequence ID" value="EPE10118.1"/>
    <property type="molecule type" value="Genomic_DNA"/>
</dbReference>
<dbReference type="AlphaFoldDB" id="S3CTT6"/>
<feature type="region of interest" description="Disordered" evidence="1">
    <location>
        <begin position="221"/>
        <end position="307"/>
    </location>
</feature>
<dbReference type="OrthoDB" id="2575228at2759"/>
<feature type="compositionally biased region" description="Low complexity" evidence="1">
    <location>
        <begin position="90"/>
        <end position="99"/>
    </location>
</feature>
<dbReference type="VEuPathDB" id="FungiDB:F503_05213"/>
<feature type="region of interest" description="Disordered" evidence="1">
    <location>
        <begin position="327"/>
        <end position="508"/>
    </location>
</feature>
<feature type="compositionally biased region" description="Pro residues" evidence="1">
    <location>
        <begin position="100"/>
        <end position="109"/>
    </location>
</feature>
<protein>
    <submittedName>
        <fullName evidence="2">Developmental regulatory protein</fullName>
    </submittedName>
</protein>
<dbReference type="STRING" id="1262450.S3CTT6"/>
<reference evidence="2 3" key="1">
    <citation type="journal article" date="2013" name="BMC Genomics">
        <title>The genome and transcriptome of the pine saprophyte Ophiostoma piceae, and a comparison with the bark beetle-associated pine pathogen Grosmannia clavigera.</title>
        <authorList>
            <person name="Haridas S."/>
            <person name="Wang Y."/>
            <person name="Lim L."/>
            <person name="Massoumi Alamouti S."/>
            <person name="Jackman S."/>
            <person name="Docking R."/>
            <person name="Robertson G."/>
            <person name="Birol I."/>
            <person name="Bohlmann J."/>
            <person name="Breuil C."/>
        </authorList>
    </citation>
    <scope>NUCLEOTIDE SEQUENCE [LARGE SCALE GENOMIC DNA]</scope>
    <source>
        <strain evidence="2 3">UAMH 11346</strain>
    </source>
</reference>
<feature type="compositionally biased region" description="Low complexity" evidence="1">
    <location>
        <begin position="332"/>
        <end position="367"/>
    </location>
</feature>
<dbReference type="eggNOG" id="ENOG502S8IT">
    <property type="taxonomic scope" value="Eukaryota"/>
</dbReference>
<accession>S3CTT6</accession>
<feature type="compositionally biased region" description="Low complexity" evidence="1">
    <location>
        <begin position="387"/>
        <end position="400"/>
    </location>
</feature>
<gene>
    <name evidence="2" type="ORF">F503_05213</name>
</gene>
<dbReference type="Proteomes" id="UP000016923">
    <property type="component" value="Unassembled WGS sequence"/>
</dbReference>
<keyword evidence="3" id="KW-1185">Reference proteome</keyword>
<feature type="compositionally biased region" description="Polar residues" evidence="1">
    <location>
        <begin position="967"/>
        <end position="991"/>
    </location>
</feature>
<feature type="compositionally biased region" description="Pro residues" evidence="1">
    <location>
        <begin position="438"/>
        <end position="447"/>
    </location>
</feature>
<name>S3CTT6_OPHP1</name>
<feature type="region of interest" description="Disordered" evidence="1">
    <location>
        <begin position="899"/>
        <end position="945"/>
    </location>
</feature>
<feature type="region of interest" description="Disordered" evidence="1">
    <location>
        <begin position="90"/>
        <end position="150"/>
    </location>
</feature>
<evidence type="ECO:0000313" key="3">
    <source>
        <dbReference type="Proteomes" id="UP000016923"/>
    </source>
</evidence>
<proteinExistence type="predicted"/>
<evidence type="ECO:0000256" key="1">
    <source>
        <dbReference type="SAM" id="MobiDB-lite"/>
    </source>
</evidence>
<feature type="region of interest" description="Disordered" evidence="1">
    <location>
        <begin position="963"/>
        <end position="1065"/>
    </location>
</feature>
<feature type="compositionally biased region" description="Low complexity" evidence="1">
    <location>
        <begin position="465"/>
        <end position="477"/>
    </location>
</feature>
<organism evidence="2 3">
    <name type="scientific">Ophiostoma piceae (strain UAMH 11346)</name>
    <name type="common">Sap stain fungus</name>
    <dbReference type="NCBI Taxonomy" id="1262450"/>
    <lineage>
        <taxon>Eukaryota</taxon>
        <taxon>Fungi</taxon>
        <taxon>Dikarya</taxon>
        <taxon>Ascomycota</taxon>
        <taxon>Pezizomycotina</taxon>
        <taxon>Sordariomycetes</taxon>
        <taxon>Sordariomycetidae</taxon>
        <taxon>Ophiostomatales</taxon>
        <taxon>Ophiostomataceae</taxon>
        <taxon>Ophiostoma</taxon>
    </lineage>
</organism>
<feature type="compositionally biased region" description="Low complexity" evidence="1">
    <location>
        <begin position="262"/>
        <end position="275"/>
    </location>
</feature>